<comment type="caution">
    <text evidence="3">The sequence shown here is derived from an EMBL/GenBank/DDBJ whole genome shotgun (WGS) entry which is preliminary data.</text>
</comment>
<feature type="compositionally biased region" description="Low complexity" evidence="1">
    <location>
        <begin position="422"/>
        <end position="446"/>
    </location>
</feature>
<dbReference type="Proteomes" id="UP000235965">
    <property type="component" value="Unassembled WGS sequence"/>
</dbReference>
<feature type="region of interest" description="Disordered" evidence="1">
    <location>
        <begin position="368"/>
        <end position="468"/>
    </location>
</feature>
<dbReference type="InterPro" id="IPR021777">
    <property type="entry name" value="SANBR_BTB"/>
</dbReference>
<dbReference type="EMBL" id="NEVH01021221">
    <property type="protein sequence ID" value="PNF19753.1"/>
    <property type="molecule type" value="Genomic_DNA"/>
</dbReference>
<gene>
    <name evidence="3" type="ORF">B7P43_G14753</name>
</gene>
<dbReference type="STRING" id="105785.A0A2J7PTU7"/>
<feature type="domain" description="SANT and BTB" evidence="2">
    <location>
        <begin position="1"/>
        <end position="72"/>
    </location>
</feature>
<evidence type="ECO:0000313" key="3">
    <source>
        <dbReference type="EMBL" id="PNF19753.1"/>
    </source>
</evidence>
<dbReference type="AlphaFoldDB" id="A0A2J7PTU7"/>
<dbReference type="InParanoid" id="A0A2J7PTU7"/>
<reference evidence="3 4" key="1">
    <citation type="submission" date="2017-12" db="EMBL/GenBank/DDBJ databases">
        <title>Hemimetabolous genomes reveal molecular basis of termite eusociality.</title>
        <authorList>
            <person name="Harrison M.C."/>
            <person name="Jongepier E."/>
            <person name="Robertson H.M."/>
            <person name="Arning N."/>
            <person name="Bitard-Feildel T."/>
            <person name="Chao H."/>
            <person name="Childers C.P."/>
            <person name="Dinh H."/>
            <person name="Doddapaneni H."/>
            <person name="Dugan S."/>
            <person name="Gowin J."/>
            <person name="Greiner C."/>
            <person name="Han Y."/>
            <person name="Hu H."/>
            <person name="Hughes D.S.T."/>
            <person name="Huylmans A.-K."/>
            <person name="Kemena C."/>
            <person name="Kremer L.P.M."/>
            <person name="Lee S.L."/>
            <person name="Lopez-Ezquerra A."/>
            <person name="Mallet L."/>
            <person name="Monroy-Kuhn J.M."/>
            <person name="Moser A."/>
            <person name="Murali S.C."/>
            <person name="Muzny D.M."/>
            <person name="Otani S."/>
            <person name="Piulachs M.-D."/>
            <person name="Poelchau M."/>
            <person name="Qu J."/>
            <person name="Schaub F."/>
            <person name="Wada-Katsumata A."/>
            <person name="Worley K.C."/>
            <person name="Xie Q."/>
            <person name="Ylla G."/>
            <person name="Poulsen M."/>
            <person name="Gibbs R.A."/>
            <person name="Schal C."/>
            <person name="Richards S."/>
            <person name="Belles X."/>
            <person name="Korb J."/>
            <person name="Bornberg-Bauer E."/>
        </authorList>
    </citation>
    <scope>NUCLEOTIDE SEQUENCE [LARGE SCALE GENOMIC DNA]</scope>
    <source>
        <tissue evidence="3">Whole body</tissue>
    </source>
</reference>
<proteinExistence type="predicted"/>
<keyword evidence="4" id="KW-1185">Reference proteome</keyword>
<dbReference type="PANTHER" id="PTHR20946">
    <property type="entry name" value="SANT AND BTB DOMAIN REGULATOR OF CLASS SWITCH RECOMBINATION"/>
    <property type="match status" value="1"/>
</dbReference>
<accession>A0A2J7PTU7</accession>
<dbReference type="InterPro" id="IPR045902">
    <property type="entry name" value="SANBR-like"/>
</dbReference>
<protein>
    <recommendedName>
        <fullName evidence="2">SANT and BTB domain-containing protein</fullName>
    </recommendedName>
</protein>
<feature type="compositionally biased region" description="Low complexity" evidence="1">
    <location>
        <begin position="377"/>
        <end position="397"/>
    </location>
</feature>
<evidence type="ECO:0000313" key="4">
    <source>
        <dbReference type="Proteomes" id="UP000235965"/>
    </source>
</evidence>
<evidence type="ECO:0000259" key="2">
    <source>
        <dbReference type="Pfam" id="PF11822"/>
    </source>
</evidence>
<dbReference type="PANTHER" id="PTHR20946:SF0">
    <property type="entry name" value="SANT AND BTB DOMAIN REGULATOR OF CLASS SWITCH RECOMBINATION"/>
    <property type="match status" value="1"/>
</dbReference>
<organism evidence="3 4">
    <name type="scientific">Cryptotermes secundus</name>
    <dbReference type="NCBI Taxonomy" id="105785"/>
    <lineage>
        <taxon>Eukaryota</taxon>
        <taxon>Metazoa</taxon>
        <taxon>Ecdysozoa</taxon>
        <taxon>Arthropoda</taxon>
        <taxon>Hexapoda</taxon>
        <taxon>Insecta</taxon>
        <taxon>Pterygota</taxon>
        <taxon>Neoptera</taxon>
        <taxon>Polyneoptera</taxon>
        <taxon>Dictyoptera</taxon>
        <taxon>Blattodea</taxon>
        <taxon>Blattoidea</taxon>
        <taxon>Termitoidae</taxon>
        <taxon>Kalotermitidae</taxon>
        <taxon>Cryptotermitinae</taxon>
        <taxon>Cryptotermes</taxon>
    </lineage>
</organism>
<dbReference type="OrthoDB" id="550012at2759"/>
<dbReference type="Pfam" id="PF11822">
    <property type="entry name" value="BTB_SANBR"/>
    <property type="match status" value="1"/>
</dbReference>
<sequence length="599" mass="68559">MGYFAEVTTGQKLEDMDISVHCDITIFDWLMRWVKKDSLSEDSSPKLDAGNVVPILVSAAFLQMDPLLQDCLVFCHQHMNEIAKTSTNLACLNDSILTRLANLFSNSDVEGLHDKKDKIQSRLYCKLILALTETSPEPARGHFASLANVYKCGKCDKLILRQLGGRILCKPSNMKMDHFGNIHGNHVRDPSWNLNDYIRCLRQELKCWRRTYWRLWGDCHFLYCSFCHNYFPVYQMQWCYHHPEPPQFFTMEHQRAMAFPIGRYPCCGERAYRFEVFSSQSGCQFKEHTLVLNSPRDIEVHNLFMKHQNMIMLEPPKLQFPERLTRLVSNREPGRDDTDSREVLWWDGVELAQPPPRQGLLAKVWETHQKKERQQISGVSSRNNSSSSSGTNNVTSRPVTTCGHPPVGRQMSVAEVTSSPGSNPDVDNSSTNDDSSSSGSSSSSSDSDNHSEESGHVPVRSVTAKPRHTEVHQYYRSAKNRGEDNCRWVSELSVRSNQDNQREYEEHAIQKMAALLTRRTCADSSNLYSRMHSHSHGHHIQYGHSIWNNHIIPQGGIYVRLEQEWRDANCLSHGCHGNSNRPRSVGWGLSSRIKVRAQR</sequence>
<dbReference type="FunCoup" id="A0A2J7PTU7">
    <property type="interactions" value="3"/>
</dbReference>
<evidence type="ECO:0000256" key="1">
    <source>
        <dbReference type="SAM" id="MobiDB-lite"/>
    </source>
</evidence>
<name>A0A2J7PTU7_9NEOP</name>